<reference evidence="16" key="1">
    <citation type="submission" date="2016-11" db="EMBL/GenBank/DDBJ databases">
        <authorList>
            <person name="Varghese N."/>
            <person name="Submissions S."/>
        </authorList>
    </citation>
    <scope>NUCLEOTIDE SEQUENCE [LARGE SCALE GENOMIC DNA]</scope>
    <source>
        <strain evidence="16">CGMCC 1.8995</strain>
    </source>
</reference>
<dbReference type="InterPro" id="IPR029149">
    <property type="entry name" value="Creatin/AminoP/Spt16_N"/>
</dbReference>
<comment type="cofactor">
    <cofactor evidence="2">
        <name>Mn(2+)</name>
        <dbReference type="ChEBI" id="CHEBI:29035"/>
    </cofactor>
</comment>
<dbReference type="AlphaFoldDB" id="A0A1M5H5I5"/>
<dbReference type="InterPro" id="IPR052433">
    <property type="entry name" value="X-Pro_dipept-like"/>
</dbReference>
<dbReference type="SMART" id="SM01011">
    <property type="entry name" value="AMP_N"/>
    <property type="match status" value="1"/>
</dbReference>
<proteinExistence type="inferred from homology"/>
<dbReference type="FunFam" id="3.90.230.10:FF:000002">
    <property type="entry name" value="Xaa-Pro aminopeptidase 3"/>
    <property type="match status" value="1"/>
</dbReference>
<dbReference type="PROSITE" id="PS00491">
    <property type="entry name" value="PROLINE_PEPTIDASE"/>
    <property type="match status" value="1"/>
</dbReference>
<organism evidence="15 16">
    <name type="scientific">Marisediminitalea aggregata</name>
    <dbReference type="NCBI Taxonomy" id="634436"/>
    <lineage>
        <taxon>Bacteria</taxon>
        <taxon>Pseudomonadati</taxon>
        <taxon>Pseudomonadota</taxon>
        <taxon>Gammaproteobacteria</taxon>
        <taxon>Alteromonadales</taxon>
        <taxon>Alteromonadaceae</taxon>
        <taxon>Marisediminitalea</taxon>
    </lineage>
</organism>
<evidence type="ECO:0000256" key="10">
    <source>
        <dbReference type="ARBA" id="ARBA00069363"/>
    </source>
</evidence>
<dbReference type="STRING" id="634436.SAMN05216361_1321"/>
<dbReference type="EC" id="3.4.11.9" evidence="4"/>
<dbReference type="InterPro" id="IPR007865">
    <property type="entry name" value="Aminopep_P_N"/>
</dbReference>
<evidence type="ECO:0000313" key="15">
    <source>
        <dbReference type="EMBL" id="SHG11259.1"/>
    </source>
</evidence>
<dbReference type="InterPro" id="IPR001131">
    <property type="entry name" value="Peptidase_M24B_aminopep-P_CS"/>
</dbReference>
<dbReference type="EMBL" id="FQWD01000002">
    <property type="protein sequence ID" value="SHG11259.1"/>
    <property type="molecule type" value="Genomic_DNA"/>
</dbReference>
<keyword evidence="15" id="KW-0031">Aminopeptidase</keyword>
<comment type="similarity">
    <text evidence="3 13">Belongs to the peptidase M24B family.</text>
</comment>
<evidence type="ECO:0000256" key="8">
    <source>
        <dbReference type="ARBA" id="ARBA00023049"/>
    </source>
</evidence>
<keyword evidence="8" id="KW-0482">Metalloprotease</keyword>
<evidence type="ECO:0000256" key="12">
    <source>
        <dbReference type="ARBA" id="ARBA00081411"/>
    </source>
</evidence>
<dbReference type="Pfam" id="PF00557">
    <property type="entry name" value="Peptidase_M24"/>
    <property type="match status" value="1"/>
</dbReference>
<evidence type="ECO:0000256" key="11">
    <source>
        <dbReference type="ARBA" id="ARBA00075356"/>
    </source>
</evidence>
<feature type="domain" description="Aminopeptidase P N-terminal" evidence="14">
    <location>
        <begin position="2"/>
        <end position="138"/>
    </location>
</feature>
<keyword evidence="6 13" id="KW-0479">Metal-binding</keyword>
<evidence type="ECO:0000256" key="2">
    <source>
        <dbReference type="ARBA" id="ARBA00001936"/>
    </source>
</evidence>
<dbReference type="Proteomes" id="UP000184520">
    <property type="component" value="Unassembled WGS sequence"/>
</dbReference>
<dbReference type="SUPFAM" id="SSF55920">
    <property type="entry name" value="Creatinase/aminopeptidase"/>
    <property type="match status" value="1"/>
</dbReference>
<dbReference type="OrthoDB" id="9806388at2"/>
<dbReference type="GO" id="GO:0070006">
    <property type="term" value="F:metalloaminopeptidase activity"/>
    <property type="evidence" value="ECO:0007669"/>
    <property type="project" value="InterPro"/>
</dbReference>
<dbReference type="GO" id="GO:0006508">
    <property type="term" value="P:proteolysis"/>
    <property type="evidence" value="ECO:0007669"/>
    <property type="project" value="UniProtKB-KW"/>
</dbReference>
<sequence length="436" mass="48539">MITLKQYRQRQTRLLAKLPENSVCVIPGADLQTRSRDTEFGFRQHSDFWYLTGFNEPQAWLLLSNHSRFDGDYRALVCLPKDPTMEIWHGRRLGPEQAVCELGYDEAYDTESLADVLTEWLAEHDNLYFPQGEYTQADDAIFDALSTLRNTPKQNKAPATLVDCRPLIHEMRLLKSSDEIAIMRTAADISARAHCRAMTFAHPGCFEYQLEAEIHHEFAMAGARYPAYGTIVGGGENACILHYTENQDAIADGSLILIDAGAEYNGYAADITRTFPVNGRFSKAQAALYQLVLDAQELAIDQLVPGATLPGVTENVVKVLTTGLCELGLLKESVEDALENKSWRRFFMHGLGHYLGLDVHDVGEYTQQGSPRPLEPGMVITVEPGLYVPNEPDIAESFRGTGIRIEDNLVITATGNEVLTNGVPKTIQDIEALMEQ</sequence>
<comment type="catalytic activity">
    <reaction evidence="1">
        <text>Release of any N-terminal amino acid, including proline, that is linked to proline, even from a dipeptide or tripeptide.</text>
        <dbReference type="EC" id="3.4.11.9"/>
    </reaction>
</comment>
<gene>
    <name evidence="15" type="ORF">SAMN05216361_1321</name>
</gene>
<dbReference type="Gene3D" id="3.90.230.10">
    <property type="entry name" value="Creatinase/methionine aminopeptidase superfamily"/>
    <property type="match status" value="1"/>
</dbReference>
<keyword evidence="5" id="KW-0645">Protease</keyword>
<dbReference type="InterPro" id="IPR036005">
    <property type="entry name" value="Creatinase/aminopeptidase-like"/>
</dbReference>
<evidence type="ECO:0000256" key="6">
    <source>
        <dbReference type="ARBA" id="ARBA00022723"/>
    </source>
</evidence>
<dbReference type="Pfam" id="PF05195">
    <property type="entry name" value="AMP_N"/>
    <property type="match status" value="1"/>
</dbReference>
<dbReference type="NCBIfam" id="NF008131">
    <property type="entry name" value="PRK10879.1"/>
    <property type="match status" value="1"/>
</dbReference>
<evidence type="ECO:0000256" key="3">
    <source>
        <dbReference type="ARBA" id="ARBA00008766"/>
    </source>
</evidence>
<keyword evidence="7" id="KW-0378">Hydrolase</keyword>
<dbReference type="Gene3D" id="3.40.350.10">
    <property type="entry name" value="Creatinase/prolidase N-terminal domain"/>
    <property type="match status" value="1"/>
</dbReference>
<dbReference type="PANTHER" id="PTHR43226">
    <property type="entry name" value="XAA-PRO AMINOPEPTIDASE 3"/>
    <property type="match status" value="1"/>
</dbReference>
<evidence type="ECO:0000256" key="5">
    <source>
        <dbReference type="ARBA" id="ARBA00022670"/>
    </source>
</evidence>
<keyword evidence="9" id="KW-0464">Manganese</keyword>
<accession>A0A1M5H5I5</accession>
<dbReference type="CDD" id="cd01087">
    <property type="entry name" value="Prolidase"/>
    <property type="match status" value="1"/>
</dbReference>
<evidence type="ECO:0000256" key="4">
    <source>
        <dbReference type="ARBA" id="ARBA00012574"/>
    </source>
</evidence>
<evidence type="ECO:0000256" key="7">
    <source>
        <dbReference type="ARBA" id="ARBA00022801"/>
    </source>
</evidence>
<keyword evidence="16" id="KW-1185">Reference proteome</keyword>
<evidence type="ECO:0000256" key="9">
    <source>
        <dbReference type="ARBA" id="ARBA00023211"/>
    </source>
</evidence>
<dbReference type="SUPFAM" id="SSF53092">
    <property type="entry name" value="Creatinase/prolidase N-terminal domain"/>
    <property type="match status" value="1"/>
</dbReference>
<protein>
    <recommendedName>
        <fullName evidence="10">Xaa-Pro aminopeptidase</fullName>
        <ecNumber evidence="4">3.4.11.9</ecNumber>
    </recommendedName>
    <alternativeName>
        <fullName evidence="11">Aminopeptidase P II</fullName>
    </alternativeName>
    <alternativeName>
        <fullName evidence="12">X-Pro aminopeptidase</fullName>
    </alternativeName>
</protein>
<dbReference type="InterPro" id="IPR000994">
    <property type="entry name" value="Pept_M24"/>
</dbReference>
<dbReference type="RefSeq" id="WP_073319698.1">
    <property type="nucleotide sequence ID" value="NZ_FQWD01000002.1"/>
</dbReference>
<name>A0A1M5H5I5_9ALTE</name>
<dbReference type="GO" id="GO:0005829">
    <property type="term" value="C:cytosol"/>
    <property type="evidence" value="ECO:0007669"/>
    <property type="project" value="TreeGrafter"/>
</dbReference>
<dbReference type="GO" id="GO:0030145">
    <property type="term" value="F:manganese ion binding"/>
    <property type="evidence" value="ECO:0007669"/>
    <property type="project" value="InterPro"/>
</dbReference>
<dbReference type="PANTHER" id="PTHR43226:SF4">
    <property type="entry name" value="XAA-PRO AMINOPEPTIDASE 3"/>
    <property type="match status" value="1"/>
</dbReference>
<evidence type="ECO:0000256" key="13">
    <source>
        <dbReference type="RuleBase" id="RU000590"/>
    </source>
</evidence>
<evidence type="ECO:0000313" key="16">
    <source>
        <dbReference type="Proteomes" id="UP000184520"/>
    </source>
</evidence>
<evidence type="ECO:0000259" key="14">
    <source>
        <dbReference type="SMART" id="SM01011"/>
    </source>
</evidence>
<evidence type="ECO:0000256" key="1">
    <source>
        <dbReference type="ARBA" id="ARBA00001424"/>
    </source>
</evidence>